<dbReference type="InterPro" id="IPR012337">
    <property type="entry name" value="RNaseH-like_sf"/>
</dbReference>
<evidence type="ECO:0000313" key="7">
    <source>
        <dbReference type="Proteomes" id="UP001151760"/>
    </source>
</evidence>
<dbReference type="PANTHER" id="PTHR33317">
    <property type="entry name" value="POLYNUCLEOTIDYL TRANSFERASE, RIBONUCLEASE H-LIKE SUPERFAMILY PROTEIN"/>
    <property type="match status" value="1"/>
</dbReference>
<dbReference type="InterPro" id="IPR006641">
    <property type="entry name" value="YqgF/RNaseH-like_dom"/>
</dbReference>
<reference evidence="6" key="2">
    <citation type="submission" date="2022-01" db="EMBL/GenBank/DDBJ databases">
        <authorList>
            <person name="Yamashiro T."/>
            <person name="Shiraishi A."/>
            <person name="Satake H."/>
            <person name="Nakayama K."/>
        </authorList>
    </citation>
    <scope>NUCLEOTIDE SEQUENCE</scope>
</reference>
<dbReference type="InterPro" id="IPR002156">
    <property type="entry name" value="RNaseH_domain"/>
</dbReference>
<dbReference type="Gene3D" id="3.30.420.10">
    <property type="entry name" value="Ribonuclease H-like superfamily/Ribonuclease H"/>
    <property type="match status" value="1"/>
</dbReference>
<dbReference type="CDD" id="cd06222">
    <property type="entry name" value="RNase_H_like"/>
    <property type="match status" value="1"/>
</dbReference>
<dbReference type="InterPro" id="IPR044730">
    <property type="entry name" value="RNase_H-like_dom_plant"/>
</dbReference>
<dbReference type="InterPro" id="IPR005227">
    <property type="entry name" value="YqgF"/>
</dbReference>
<dbReference type="EMBL" id="BQNB010011307">
    <property type="protein sequence ID" value="GJS88878.1"/>
    <property type="molecule type" value="Genomic_DNA"/>
</dbReference>
<feature type="domain" description="YqgF/RNase H-like" evidence="5">
    <location>
        <begin position="22"/>
        <end position="126"/>
    </location>
</feature>
<dbReference type="Proteomes" id="UP001151760">
    <property type="component" value="Unassembled WGS sequence"/>
</dbReference>
<dbReference type="InterPro" id="IPR036397">
    <property type="entry name" value="RNaseH_sf"/>
</dbReference>
<accession>A0ABQ4ZJ06</accession>
<keyword evidence="2" id="KW-0690">Ribosome biogenesis</keyword>
<gene>
    <name evidence="6" type="ORF">Tco_0771514</name>
</gene>
<evidence type="ECO:0000259" key="5">
    <source>
        <dbReference type="SMART" id="SM00732"/>
    </source>
</evidence>
<dbReference type="Pfam" id="PF13456">
    <property type="entry name" value="RVT_3"/>
    <property type="match status" value="1"/>
</dbReference>
<reference evidence="6" key="1">
    <citation type="journal article" date="2022" name="Int. J. Mol. Sci.">
        <title>Draft Genome of Tanacetum Coccineum: Genomic Comparison of Closely Related Tanacetum-Family Plants.</title>
        <authorList>
            <person name="Yamashiro T."/>
            <person name="Shiraishi A."/>
            <person name="Nakayama K."/>
            <person name="Satake H."/>
        </authorList>
    </citation>
    <scope>NUCLEOTIDE SEQUENCE</scope>
</reference>
<evidence type="ECO:0000256" key="4">
    <source>
        <dbReference type="ARBA" id="ARBA00022801"/>
    </source>
</evidence>
<dbReference type="SUPFAM" id="SSF53098">
    <property type="entry name" value="Ribonuclease H-like"/>
    <property type="match status" value="2"/>
</dbReference>
<keyword evidence="1" id="KW-0963">Cytoplasm</keyword>
<dbReference type="Pfam" id="PF03652">
    <property type="entry name" value="RuvX"/>
    <property type="match status" value="1"/>
</dbReference>
<keyword evidence="3" id="KW-0540">Nuclease</keyword>
<protein>
    <submittedName>
        <fullName evidence="6">Pre-16S rRNA nuclease</fullName>
    </submittedName>
</protein>
<evidence type="ECO:0000313" key="6">
    <source>
        <dbReference type="EMBL" id="GJS88878.1"/>
    </source>
</evidence>
<evidence type="ECO:0000256" key="2">
    <source>
        <dbReference type="ARBA" id="ARBA00022517"/>
    </source>
</evidence>
<keyword evidence="7" id="KW-1185">Reference proteome</keyword>
<organism evidence="6 7">
    <name type="scientific">Tanacetum coccineum</name>
    <dbReference type="NCBI Taxonomy" id="301880"/>
    <lineage>
        <taxon>Eukaryota</taxon>
        <taxon>Viridiplantae</taxon>
        <taxon>Streptophyta</taxon>
        <taxon>Embryophyta</taxon>
        <taxon>Tracheophyta</taxon>
        <taxon>Spermatophyta</taxon>
        <taxon>Magnoliopsida</taxon>
        <taxon>eudicotyledons</taxon>
        <taxon>Gunneridae</taxon>
        <taxon>Pentapetalae</taxon>
        <taxon>asterids</taxon>
        <taxon>campanulids</taxon>
        <taxon>Asterales</taxon>
        <taxon>Asteraceae</taxon>
        <taxon>Asteroideae</taxon>
        <taxon>Anthemideae</taxon>
        <taxon>Anthemidinae</taxon>
        <taxon>Tanacetum</taxon>
    </lineage>
</organism>
<dbReference type="PANTHER" id="PTHR33317:SF1">
    <property type="entry name" value="POLYNUCLEOTIDYL TRANSFERASE, RIBONUCLEASE H-LIKE SUPERFAMILY PROTEIN"/>
    <property type="match status" value="1"/>
</dbReference>
<proteinExistence type="inferred from homology"/>
<dbReference type="InterPro" id="IPR037027">
    <property type="entry name" value="YqgF/RNaseH-like_dom_sf"/>
</dbReference>
<dbReference type="HAMAP" id="MF_00651">
    <property type="entry name" value="Nuclease_YqgF"/>
    <property type="match status" value="1"/>
</dbReference>
<evidence type="ECO:0000256" key="3">
    <source>
        <dbReference type="ARBA" id="ARBA00022722"/>
    </source>
</evidence>
<evidence type="ECO:0000256" key="1">
    <source>
        <dbReference type="ARBA" id="ARBA00022490"/>
    </source>
</evidence>
<dbReference type="CDD" id="cd16964">
    <property type="entry name" value="YqgF"/>
    <property type="match status" value="1"/>
</dbReference>
<dbReference type="Gene3D" id="3.30.420.140">
    <property type="entry name" value="YqgF/RNase H-like domain"/>
    <property type="match status" value="1"/>
</dbReference>
<dbReference type="SMART" id="SM00732">
    <property type="entry name" value="YqgFc"/>
    <property type="match status" value="1"/>
</dbReference>
<keyword evidence="4" id="KW-0378">Hydrolase</keyword>
<name>A0ABQ4ZJ06_9ASTR</name>
<sequence length="341" mass="38221">MRYMKPLNLFQDLLKIPAVERGRLLGLDVGDKYVGLAVSDFNNKVASPLSVLVRKKSNIGLMALDFQHLINELSLSGFIVGYPYDRRKNSPNATQVKVFVDDLTKTGKLDEVPYTFWEECFSTKNVEVLLKPFNFHPIETKTISDKFAAVGILQCRYNGFVKALVRYLNLLPNMGSSMGSYKLNTSGVSREKHGANCYGGILRDERGCWIRGFMGHVRTSLARSDAEILAVFKGIELIDTLRLQNATLETDSLFAFDILEKPDLYTKSPKLRANISECQTLIKKNGITLSLITSEENKCAHFLAKLAMDDVDDEHEDVLDPPPGIETLMMADISHVTMSRS</sequence>
<comment type="caution">
    <text evidence="6">The sequence shown here is derived from an EMBL/GenBank/DDBJ whole genome shotgun (WGS) entry which is preliminary data.</text>
</comment>